<keyword evidence="4 6" id="KW-0472">Membrane</keyword>
<sequence>MILGELCNFAAYAFVEALVVTPMGALSVVICAILSSIFLKEKLTFFGWLGCALCIIGSVIIALNGPQESTPSEISQFKDLFLSPGFLAYAGVLVAIALSIIIYFGPRYGKNHMLWYIVVCSTIGGISVSVTTGLGAAIVTTAMGHNQFNNWFIFFLIGFVVVTLVTEVYYLNVALALFNTGMVTPTYYVLFSFCSMVTTIVLYQGLAAPVSQILTLVLAFLTICVGITILQMSKIDPTQLSLDRRSTLLLQAARAHTESPATYGQAGIEGDGEAGEKSTIIVEDPGMDALRGSFGAVGSIIRARSSRRLSQVSRGGMSARGVGRGLGVGGGMVGSLDSVPFSALHHSDHSFDRLPRHQLYDAPVPSALSLSHSQSELGDRSSSISSTKSPKTTTIKFGPQDLVHSYTSPGRSDAVGATHSTVRSAAAHSIGGDESRTGESYIYPPSSVPTIPPPPSPSKSPYSHPQIQAQAQSSRSTVVGQRAHDQALAPIVTTTPSLRSGAVSDGDDGIRTAGRASDPFETPTTSTASSSDLLSQSPDEMPSPLMSSNPRSGGTPGPGAAAVRPSKNARQERRSNSTTQSRRYPTRGVDDGEERITLWERPSPTDEEADAQRPPGVRLVQPPRMGERF</sequence>
<gene>
    <name evidence="7" type="ORF">SCLCIDRAFT_1208085</name>
</gene>
<feature type="compositionally biased region" description="Basic and acidic residues" evidence="5">
    <location>
        <begin position="588"/>
        <end position="598"/>
    </location>
</feature>
<name>A0A0C3EP87_9AGAM</name>
<dbReference type="PANTHER" id="PTHR12570:SF92">
    <property type="entry name" value="SPICHTHYIN, ISOFORM B"/>
    <property type="match status" value="1"/>
</dbReference>
<evidence type="ECO:0000256" key="6">
    <source>
        <dbReference type="SAM" id="Phobius"/>
    </source>
</evidence>
<feature type="transmembrane region" description="Helical" evidence="6">
    <location>
        <begin position="113"/>
        <end position="139"/>
    </location>
</feature>
<dbReference type="Proteomes" id="UP000053989">
    <property type="component" value="Unassembled WGS sequence"/>
</dbReference>
<keyword evidence="2 6" id="KW-0812">Transmembrane</keyword>
<feature type="compositionally biased region" description="Polar residues" evidence="5">
    <location>
        <begin position="466"/>
        <end position="479"/>
    </location>
</feature>
<dbReference type="InterPro" id="IPR008521">
    <property type="entry name" value="Mg_trans_NIPA"/>
</dbReference>
<feature type="compositionally biased region" description="Low complexity" evidence="5">
    <location>
        <begin position="522"/>
        <end position="539"/>
    </location>
</feature>
<organism evidence="7 8">
    <name type="scientific">Scleroderma citrinum Foug A</name>
    <dbReference type="NCBI Taxonomy" id="1036808"/>
    <lineage>
        <taxon>Eukaryota</taxon>
        <taxon>Fungi</taxon>
        <taxon>Dikarya</taxon>
        <taxon>Basidiomycota</taxon>
        <taxon>Agaricomycotina</taxon>
        <taxon>Agaricomycetes</taxon>
        <taxon>Agaricomycetidae</taxon>
        <taxon>Boletales</taxon>
        <taxon>Sclerodermatineae</taxon>
        <taxon>Sclerodermataceae</taxon>
        <taxon>Scleroderma</taxon>
    </lineage>
</organism>
<feature type="region of interest" description="Disordered" evidence="5">
    <location>
        <begin position="370"/>
        <end position="629"/>
    </location>
</feature>
<feature type="transmembrane region" description="Helical" evidence="6">
    <location>
        <begin position="12"/>
        <end position="38"/>
    </location>
</feature>
<dbReference type="EMBL" id="KN822006">
    <property type="protein sequence ID" value="KIM69616.1"/>
    <property type="molecule type" value="Genomic_DNA"/>
</dbReference>
<dbReference type="Gene3D" id="1.10.3730.20">
    <property type="match status" value="1"/>
</dbReference>
<dbReference type="PANTHER" id="PTHR12570">
    <property type="match status" value="1"/>
</dbReference>
<evidence type="ECO:0000256" key="4">
    <source>
        <dbReference type="ARBA" id="ARBA00023136"/>
    </source>
</evidence>
<feature type="compositionally biased region" description="Pro residues" evidence="5">
    <location>
        <begin position="446"/>
        <end position="458"/>
    </location>
</feature>
<evidence type="ECO:0008006" key="9">
    <source>
        <dbReference type="Google" id="ProtNLM"/>
    </source>
</evidence>
<dbReference type="InterPro" id="IPR037185">
    <property type="entry name" value="EmrE-like"/>
</dbReference>
<reference evidence="7 8" key="1">
    <citation type="submission" date="2014-04" db="EMBL/GenBank/DDBJ databases">
        <authorList>
            <consortium name="DOE Joint Genome Institute"/>
            <person name="Kuo A."/>
            <person name="Kohler A."/>
            <person name="Nagy L.G."/>
            <person name="Floudas D."/>
            <person name="Copeland A."/>
            <person name="Barry K.W."/>
            <person name="Cichocki N."/>
            <person name="Veneault-Fourrey C."/>
            <person name="LaButti K."/>
            <person name="Lindquist E.A."/>
            <person name="Lipzen A."/>
            <person name="Lundell T."/>
            <person name="Morin E."/>
            <person name="Murat C."/>
            <person name="Sun H."/>
            <person name="Tunlid A."/>
            <person name="Henrissat B."/>
            <person name="Grigoriev I.V."/>
            <person name="Hibbett D.S."/>
            <person name="Martin F."/>
            <person name="Nordberg H.P."/>
            <person name="Cantor M.N."/>
            <person name="Hua S.X."/>
        </authorList>
    </citation>
    <scope>NUCLEOTIDE SEQUENCE [LARGE SCALE GENOMIC DNA]</scope>
    <source>
        <strain evidence="7 8">Foug A</strain>
    </source>
</reference>
<dbReference type="SUPFAM" id="SSF103481">
    <property type="entry name" value="Multidrug resistance efflux transporter EmrE"/>
    <property type="match status" value="1"/>
</dbReference>
<dbReference type="OrthoDB" id="6428174at2759"/>
<feature type="transmembrane region" description="Helical" evidence="6">
    <location>
        <begin position="45"/>
        <end position="66"/>
    </location>
</feature>
<comment type="subcellular location">
    <subcellularLocation>
        <location evidence="1">Membrane</location>
        <topology evidence="1">Multi-pass membrane protein</topology>
    </subcellularLocation>
</comment>
<dbReference type="HOGENOM" id="CLU_012349_6_3_1"/>
<dbReference type="STRING" id="1036808.A0A0C3EP87"/>
<dbReference type="Pfam" id="PF05653">
    <property type="entry name" value="Mg_trans_NIPA"/>
    <property type="match status" value="1"/>
</dbReference>
<feature type="transmembrane region" description="Helical" evidence="6">
    <location>
        <begin position="212"/>
        <end position="230"/>
    </location>
</feature>
<evidence type="ECO:0000256" key="1">
    <source>
        <dbReference type="ARBA" id="ARBA00004141"/>
    </source>
</evidence>
<accession>A0A0C3EP87</accession>
<feature type="compositionally biased region" description="Low complexity" evidence="5">
    <location>
        <begin position="381"/>
        <end position="396"/>
    </location>
</feature>
<feature type="transmembrane region" description="Helical" evidence="6">
    <location>
        <begin position="151"/>
        <end position="175"/>
    </location>
</feature>
<reference evidence="8" key="2">
    <citation type="submission" date="2015-01" db="EMBL/GenBank/DDBJ databases">
        <title>Evolutionary Origins and Diversification of the Mycorrhizal Mutualists.</title>
        <authorList>
            <consortium name="DOE Joint Genome Institute"/>
            <consortium name="Mycorrhizal Genomics Consortium"/>
            <person name="Kohler A."/>
            <person name="Kuo A."/>
            <person name="Nagy L.G."/>
            <person name="Floudas D."/>
            <person name="Copeland A."/>
            <person name="Barry K.W."/>
            <person name="Cichocki N."/>
            <person name="Veneault-Fourrey C."/>
            <person name="LaButti K."/>
            <person name="Lindquist E.A."/>
            <person name="Lipzen A."/>
            <person name="Lundell T."/>
            <person name="Morin E."/>
            <person name="Murat C."/>
            <person name="Riley R."/>
            <person name="Ohm R."/>
            <person name="Sun H."/>
            <person name="Tunlid A."/>
            <person name="Henrissat B."/>
            <person name="Grigoriev I.V."/>
            <person name="Hibbett D.S."/>
            <person name="Martin F."/>
        </authorList>
    </citation>
    <scope>NUCLEOTIDE SEQUENCE [LARGE SCALE GENOMIC DNA]</scope>
    <source>
        <strain evidence="8">Foug A</strain>
    </source>
</reference>
<keyword evidence="3 6" id="KW-1133">Transmembrane helix</keyword>
<dbReference type="GO" id="GO:0016020">
    <property type="term" value="C:membrane"/>
    <property type="evidence" value="ECO:0007669"/>
    <property type="project" value="UniProtKB-SubCell"/>
</dbReference>
<dbReference type="GO" id="GO:0015095">
    <property type="term" value="F:magnesium ion transmembrane transporter activity"/>
    <property type="evidence" value="ECO:0007669"/>
    <property type="project" value="InterPro"/>
</dbReference>
<proteinExistence type="predicted"/>
<evidence type="ECO:0000256" key="2">
    <source>
        <dbReference type="ARBA" id="ARBA00022692"/>
    </source>
</evidence>
<evidence type="ECO:0000313" key="8">
    <source>
        <dbReference type="Proteomes" id="UP000053989"/>
    </source>
</evidence>
<feature type="transmembrane region" description="Helical" evidence="6">
    <location>
        <begin position="187"/>
        <end position="206"/>
    </location>
</feature>
<evidence type="ECO:0000313" key="7">
    <source>
        <dbReference type="EMBL" id="KIM69616.1"/>
    </source>
</evidence>
<keyword evidence="8" id="KW-1185">Reference proteome</keyword>
<protein>
    <recommendedName>
        <fullName evidence="9">DUF803-domain-containing protein</fullName>
    </recommendedName>
</protein>
<evidence type="ECO:0000256" key="3">
    <source>
        <dbReference type="ARBA" id="ARBA00022989"/>
    </source>
</evidence>
<feature type="transmembrane region" description="Helical" evidence="6">
    <location>
        <begin position="86"/>
        <end position="106"/>
    </location>
</feature>
<dbReference type="AlphaFoldDB" id="A0A0C3EP87"/>
<dbReference type="InParanoid" id="A0A0C3EP87"/>
<evidence type="ECO:0000256" key="5">
    <source>
        <dbReference type="SAM" id="MobiDB-lite"/>
    </source>
</evidence>